<evidence type="ECO:0000259" key="1">
    <source>
        <dbReference type="Pfam" id="PF08486"/>
    </source>
</evidence>
<reference evidence="2 3" key="1">
    <citation type="submission" date="2021-03" db="EMBL/GenBank/DDBJ databases">
        <title>Genomic Encyclopedia of Type Strains, Phase IV (KMG-IV): sequencing the most valuable type-strain genomes for metagenomic binning, comparative biology and taxonomic classification.</title>
        <authorList>
            <person name="Goeker M."/>
        </authorList>
    </citation>
    <scope>NUCLEOTIDE SEQUENCE [LARGE SCALE GENOMIC DNA]</scope>
    <source>
        <strain evidence="2 3">DSM 24004</strain>
    </source>
</reference>
<sequence>MKGEEMKKIAKGFIIVVVLLMFSIGTCFGLDADTYVRVRIRSPRGYNEHAMLKGYDNIHVYEKNGNELVELFQLDTELNFLLDTYYDSNLNVQLKNPTTGPYHVKLKNKQFSTFEETQVEIRNLEKSIDLCFYPYYNGERYEITVGSYVDENTAIDTINKLNNNNLDSEILCGINKNIVVYNSENNIAFMYSNNYNIYFTSYNSNLSFNMISIDKKPFRGMMGFYIIDESKLISINYVDIEGYLYGVVPNEIIPSWPIEAIKAQVLAARTYAMSCLDYKSNYGYDLEDNQDSQVYRGYASEYEDINKAVDDTKGQKIYYDDKLIKAFFHSSSGGSTENSENIWFEALPYLRGVQDEYSNISPQTEWNKVATKDYIIGKLQDDGNDINDLYGIEISKVSENYRVLECIFLTDIGKITYKKENVRRVLGYDFLLSSWFTTKNSNFFYFTNESFAELSKNVIMQKEENTGSSILDVIVDLDDEELDSSYEEINPSTVLDTGNIDGKYLISSTKTASVNKNSTAFISKSGISIQDNDTSEYNFSGRGWGHGIGMSQYGAKEMATQGFTYEEILKYYYTGVTIK</sequence>
<dbReference type="InterPro" id="IPR051922">
    <property type="entry name" value="Bact_Sporulation_Assoc"/>
</dbReference>
<keyword evidence="3" id="KW-1185">Reference proteome</keyword>
<dbReference type="PANTHER" id="PTHR30032">
    <property type="entry name" value="N-ACETYLMURAMOYL-L-ALANINE AMIDASE-RELATED"/>
    <property type="match status" value="1"/>
</dbReference>
<organism evidence="2 3">
    <name type="scientific">Sedimentibacter acidaminivorans</name>
    <dbReference type="NCBI Taxonomy" id="913099"/>
    <lineage>
        <taxon>Bacteria</taxon>
        <taxon>Bacillati</taxon>
        <taxon>Bacillota</taxon>
        <taxon>Tissierellia</taxon>
        <taxon>Sedimentibacter</taxon>
    </lineage>
</organism>
<comment type="caution">
    <text evidence="2">The sequence shown here is derived from an EMBL/GenBank/DDBJ whole genome shotgun (WGS) entry which is preliminary data.</text>
</comment>
<protein>
    <submittedName>
        <fullName evidence="2">Stage II sporulation protein D</fullName>
    </submittedName>
</protein>
<evidence type="ECO:0000313" key="3">
    <source>
        <dbReference type="Proteomes" id="UP001519342"/>
    </source>
</evidence>
<proteinExistence type="predicted"/>
<dbReference type="Proteomes" id="UP001519342">
    <property type="component" value="Unassembled WGS sequence"/>
</dbReference>
<dbReference type="InterPro" id="IPR013486">
    <property type="entry name" value="SpoIID/LytB"/>
</dbReference>
<dbReference type="RefSeq" id="WP_209510773.1">
    <property type="nucleotide sequence ID" value="NZ_JAGGKS010000002.1"/>
</dbReference>
<feature type="domain" description="Sporulation stage II protein D amidase enhancer LytB N-terminal" evidence="1">
    <location>
        <begin position="229"/>
        <end position="319"/>
    </location>
</feature>
<dbReference type="InterPro" id="IPR013693">
    <property type="entry name" value="SpoIID/LytB_N"/>
</dbReference>
<evidence type="ECO:0000313" key="2">
    <source>
        <dbReference type="EMBL" id="MBP1925020.1"/>
    </source>
</evidence>
<dbReference type="EMBL" id="JAGGKS010000002">
    <property type="protein sequence ID" value="MBP1925020.1"/>
    <property type="molecule type" value="Genomic_DNA"/>
</dbReference>
<dbReference type="PANTHER" id="PTHR30032:SF4">
    <property type="entry name" value="AMIDASE ENHANCER"/>
    <property type="match status" value="1"/>
</dbReference>
<dbReference type="NCBIfam" id="TIGR02669">
    <property type="entry name" value="SpoIID_LytB"/>
    <property type="match status" value="1"/>
</dbReference>
<dbReference type="Pfam" id="PF08486">
    <property type="entry name" value="SpoIID"/>
    <property type="match status" value="1"/>
</dbReference>
<gene>
    <name evidence="2" type="ORF">J2Z76_000877</name>
</gene>
<accession>A0ABS4GCA0</accession>
<name>A0ABS4GCA0_9FIRM</name>